<dbReference type="PANTHER" id="PTHR12907:SF26">
    <property type="entry name" value="HIF PROLYL HYDROXYLASE, ISOFORM C"/>
    <property type="match status" value="1"/>
</dbReference>
<dbReference type="PROSITE" id="PS51471">
    <property type="entry name" value="FE2OG_OXY"/>
    <property type="match status" value="1"/>
</dbReference>
<gene>
    <name evidence="8" type="ORF">ACFQBM_08450</name>
</gene>
<comment type="caution">
    <text evidence="8">The sequence shown here is derived from an EMBL/GenBank/DDBJ whole genome shotgun (WGS) entry which is preliminary data.</text>
</comment>
<keyword evidence="6" id="KW-0408">Iron</keyword>
<organism evidence="8 9">
    <name type="scientific">Microbulbifer taiwanensis</name>
    <dbReference type="NCBI Taxonomy" id="986746"/>
    <lineage>
        <taxon>Bacteria</taxon>
        <taxon>Pseudomonadati</taxon>
        <taxon>Pseudomonadota</taxon>
        <taxon>Gammaproteobacteria</taxon>
        <taxon>Cellvibrionales</taxon>
        <taxon>Microbulbiferaceae</taxon>
        <taxon>Microbulbifer</taxon>
    </lineage>
</organism>
<sequence length="235" mass="26708">MNTTVSALAEVRPAYLRRPGARDGDPLDQVATALRSDGYIVLPAPLPPAVLGGMLRHFRSIDRERFKRAGIGREEEHQLNRFVRGDEIFWLDSANPAVAAYLSWMEALRLGLNRRLFLGLFDYECHYAYYDRGTFYRKHLDAFKGNTNRVLSTVLYLTPNWQPRDGGELAIYPPEVDGAPPAEPLLKVAPRFGQMVIFLSEEFPHEVLMVNRPRYSVTGWFRVNNSLGDSIDPAK</sequence>
<dbReference type="InterPro" id="IPR005123">
    <property type="entry name" value="Oxoglu/Fe-dep_dioxygenase_dom"/>
</dbReference>
<evidence type="ECO:0000256" key="1">
    <source>
        <dbReference type="ARBA" id="ARBA00001961"/>
    </source>
</evidence>
<dbReference type="RefSeq" id="WP_226864571.1">
    <property type="nucleotide sequence ID" value="NZ_JACZFR010000003.1"/>
</dbReference>
<keyword evidence="9" id="KW-1185">Reference proteome</keyword>
<keyword evidence="5" id="KW-0560">Oxidoreductase</keyword>
<keyword evidence="3" id="KW-0847">Vitamin C</keyword>
<keyword evidence="4" id="KW-0223">Dioxygenase</keyword>
<reference evidence="9" key="1">
    <citation type="journal article" date="2019" name="Int. J. Syst. Evol. Microbiol.">
        <title>The Global Catalogue of Microorganisms (GCM) 10K type strain sequencing project: providing services to taxonomists for standard genome sequencing and annotation.</title>
        <authorList>
            <consortium name="The Broad Institute Genomics Platform"/>
            <consortium name="The Broad Institute Genome Sequencing Center for Infectious Disease"/>
            <person name="Wu L."/>
            <person name="Ma J."/>
        </authorList>
    </citation>
    <scope>NUCLEOTIDE SEQUENCE [LARGE SCALE GENOMIC DNA]</scope>
    <source>
        <strain evidence="9">CGMCC 1.13718</strain>
    </source>
</reference>
<dbReference type="SMART" id="SM00702">
    <property type="entry name" value="P4Hc"/>
    <property type="match status" value="1"/>
</dbReference>
<dbReference type="EMBL" id="JBHSVR010000001">
    <property type="protein sequence ID" value="MFC6633307.1"/>
    <property type="molecule type" value="Genomic_DNA"/>
</dbReference>
<dbReference type="InterPro" id="IPR044862">
    <property type="entry name" value="Pro_4_hyd_alph_FE2OG_OXY"/>
</dbReference>
<dbReference type="InterPro" id="IPR006620">
    <property type="entry name" value="Pro_4_hyd_alph"/>
</dbReference>
<evidence type="ECO:0000259" key="7">
    <source>
        <dbReference type="PROSITE" id="PS51471"/>
    </source>
</evidence>
<protein>
    <submittedName>
        <fullName evidence="8">2OG-Fe(II) oxygenase</fullName>
    </submittedName>
</protein>
<evidence type="ECO:0000256" key="6">
    <source>
        <dbReference type="ARBA" id="ARBA00023004"/>
    </source>
</evidence>
<dbReference type="InterPro" id="IPR051559">
    <property type="entry name" value="HIF_prolyl_hydroxylases"/>
</dbReference>
<feature type="domain" description="Fe2OG dioxygenase" evidence="7">
    <location>
        <begin position="116"/>
        <end position="223"/>
    </location>
</feature>
<dbReference type="Gene3D" id="2.60.120.620">
    <property type="entry name" value="q2cbj1_9rhob like domain"/>
    <property type="match status" value="1"/>
</dbReference>
<comment type="cofactor">
    <cofactor evidence="1">
        <name>L-ascorbate</name>
        <dbReference type="ChEBI" id="CHEBI:38290"/>
    </cofactor>
</comment>
<name>A0ABW1YNX2_9GAMM</name>
<evidence type="ECO:0000256" key="3">
    <source>
        <dbReference type="ARBA" id="ARBA00022896"/>
    </source>
</evidence>
<evidence type="ECO:0000256" key="4">
    <source>
        <dbReference type="ARBA" id="ARBA00022964"/>
    </source>
</evidence>
<dbReference type="PANTHER" id="PTHR12907">
    <property type="entry name" value="EGL NINE HOMOLOG-RELATED"/>
    <property type="match status" value="1"/>
</dbReference>
<accession>A0ABW1YNX2</accession>
<evidence type="ECO:0000256" key="5">
    <source>
        <dbReference type="ARBA" id="ARBA00023002"/>
    </source>
</evidence>
<evidence type="ECO:0000313" key="9">
    <source>
        <dbReference type="Proteomes" id="UP001596425"/>
    </source>
</evidence>
<proteinExistence type="predicted"/>
<evidence type="ECO:0000256" key="2">
    <source>
        <dbReference type="ARBA" id="ARBA00022723"/>
    </source>
</evidence>
<keyword evidence="2" id="KW-0479">Metal-binding</keyword>
<evidence type="ECO:0000313" key="8">
    <source>
        <dbReference type="EMBL" id="MFC6633307.1"/>
    </source>
</evidence>
<dbReference type="Proteomes" id="UP001596425">
    <property type="component" value="Unassembled WGS sequence"/>
</dbReference>
<dbReference type="Pfam" id="PF13640">
    <property type="entry name" value="2OG-FeII_Oxy_3"/>
    <property type="match status" value="1"/>
</dbReference>